<dbReference type="Proteomes" id="UP000828390">
    <property type="component" value="Unassembled WGS sequence"/>
</dbReference>
<reference evidence="1" key="1">
    <citation type="journal article" date="2019" name="bioRxiv">
        <title>The Genome of the Zebra Mussel, Dreissena polymorpha: A Resource for Invasive Species Research.</title>
        <authorList>
            <person name="McCartney M.A."/>
            <person name="Auch B."/>
            <person name="Kono T."/>
            <person name="Mallez S."/>
            <person name="Zhang Y."/>
            <person name="Obille A."/>
            <person name="Becker A."/>
            <person name="Abrahante J.E."/>
            <person name="Garbe J."/>
            <person name="Badalamenti J.P."/>
            <person name="Herman A."/>
            <person name="Mangelson H."/>
            <person name="Liachko I."/>
            <person name="Sullivan S."/>
            <person name="Sone E.D."/>
            <person name="Koren S."/>
            <person name="Silverstein K.A.T."/>
            <person name="Beckman K.B."/>
            <person name="Gohl D.M."/>
        </authorList>
    </citation>
    <scope>NUCLEOTIDE SEQUENCE</scope>
    <source>
        <strain evidence="1">Duluth1</strain>
        <tissue evidence="1">Whole animal</tissue>
    </source>
</reference>
<accession>A0A9D4K4B6</accession>
<keyword evidence="2" id="KW-1185">Reference proteome</keyword>
<evidence type="ECO:0000313" key="2">
    <source>
        <dbReference type="Proteomes" id="UP000828390"/>
    </source>
</evidence>
<protein>
    <submittedName>
        <fullName evidence="1">Uncharacterized protein</fullName>
    </submittedName>
</protein>
<evidence type="ECO:0000313" key="1">
    <source>
        <dbReference type="EMBL" id="KAH3832780.1"/>
    </source>
</evidence>
<organism evidence="1 2">
    <name type="scientific">Dreissena polymorpha</name>
    <name type="common">Zebra mussel</name>
    <name type="synonym">Mytilus polymorpha</name>
    <dbReference type="NCBI Taxonomy" id="45954"/>
    <lineage>
        <taxon>Eukaryota</taxon>
        <taxon>Metazoa</taxon>
        <taxon>Spiralia</taxon>
        <taxon>Lophotrochozoa</taxon>
        <taxon>Mollusca</taxon>
        <taxon>Bivalvia</taxon>
        <taxon>Autobranchia</taxon>
        <taxon>Heteroconchia</taxon>
        <taxon>Euheterodonta</taxon>
        <taxon>Imparidentia</taxon>
        <taxon>Neoheterodontei</taxon>
        <taxon>Myida</taxon>
        <taxon>Dreissenoidea</taxon>
        <taxon>Dreissenidae</taxon>
        <taxon>Dreissena</taxon>
    </lineage>
</organism>
<comment type="caution">
    <text evidence="1">The sequence shown here is derived from an EMBL/GenBank/DDBJ whole genome shotgun (WGS) entry which is preliminary data.</text>
</comment>
<dbReference type="EMBL" id="JAIWYP010000004">
    <property type="protein sequence ID" value="KAH3832780.1"/>
    <property type="molecule type" value="Genomic_DNA"/>
</dbReference>
<name>A0A9D4K4B6_DREPO</name>
<proteinExistence type="predicted"/>
<gene>
    <name evidence="1" type="ORF">DPMN_106075</name>
</gene>
<dbReference type="AlphaFoldDB" id="A0A9D4K4B6"/>
<reference evidence="1" key="2">
    <citation type="submission" date="2020-11" db="EMBL/GenBank/DDBJ databases">
        <authorList>
            <person name="McCartney M.A."/>
            <person name="Auch B."/>
            <person name="Kono T."/>
            <person name="Mallez S."/>
            <person name="Becker A."/>
            <person name="Gohl D.M."/>
            <person name="Silverstein K.A.T."/>
            <person name="Koren S."/>
            <person name="Bechman K.B."/>
            <person name="Herman A."/>
            <person name="Abrahante J.E."/>
            <person name="Garbe J."/>
        </authorList>
    </citation>
    <scope>NUCLEOTIDE SEQUENCE</scope>
    <source>
        <strain evidence="1">Duluth1</strain>
        <tissue evidence="1">Whole animal</tissue>
    </source>
</reference>
<sequence>MISDFSVLLYIRYALAHAKSLLLMSLNLPLVPPMTSMPPAKLKDGSSFDGDGDVVVFQGLLHYLLKEKVEQDG</sequence>